<dbReference type="InterPro" id="IPR000524">
    <property type="entry name" value="Tscrpt_reg_HTH_GntR"/>
</dbReference>
<dbReference type="Proteomes" id="UP000245474">
    <property type="component" value="Unassembled WGS sequence"/>
</dbReference>
<feature type="domain" description="HTH gntR-type" evidence="4">
    <location>
        <begin position="14"/>
        <end position="81"/>
    </location>
</feature>
<evidence type="ECO:0000256" key="2">
    <source>
        <dbReference type="ARBA" id="ARBA00023125"/>
    </source>
</evidence>
<sequence length="232" mass="26400">MDDSVLNLSSPGVRSVSEQVYEHLVRAIVEGALPPNQVLSDRALAHQLDVSRTPIREAFHQLESVGLVKRRSRIGWVVTDFTRRDVEELIELRCVLEAAGIRQLVHWSDSRLHELCALFDGFEQPFDSETTAEYLSRDRELHITIVNATGNSRIKEVYRYVELQIDRVRHFISYRAQSRVAESLEEHREITRALARRDASAAVAALDAHLLNVQHKFVDLLDAVSAAAAERR</sequence>
<comment type="caution">
    <text evidence="5">The sequence shown here is derived from an EMBL/GenBank/DDBJ whole genome shotgun (WGS) entry which is preliminary data.</text>
</comment>
<dbReference type="InterPro" id="IPR036390">
    <property type="entry name" value="WH_DNA-bd_sf"/>
</dbReference>
<evidence type="ECO:0000256" key="3">
    <source>
        <dbReference type="ARBA" id="ARBA00023163"/>
    </source>
</evidence>
<dbReference type="GO" id="GO:0003677">
    <property type="term" value="F:DNA binding"/>
    <property type="evidence" value="ECO:0007669"/>
    <property type="project" value="UniProtKB-KW"/>
</dbReference>
<proteinExistence type="predicted"/>
<dbReference type="SUPFAM" id="SSF48008">
    <property type="entry name" value="GntR ligand-binding domain-like"/>
    <property type="match status" value="1"/>
</dbReference>
<accession>A0A2U2MXD7</accession>
<dbReference type="PANTHER" id="PTHR43537:SF24">
    <property type="entry name" value="GLUCONATE OPERON TRANSCRIPTIONAL REPRESSOR"/>
    <property type="match status" value="1"/>
</dbReference>
<evidence type="ECO:0000259" key="4">
    <source>
        <dbReference type="PROSITE" id="PS50949"/>
    </source>
</evidence>
<dbReference type="Gene3D" id="1.10.10.10">
    <property type="entry name" value="Winged helix-like DNA-binding domain superfamily/Winged helix DNA-binding domain"/>
    <property type="match status" value="1"/>
</dbReference>
<reference evidence="5 6" key="1">
    <citation type="submission" date="2018-05" db="EMBL/GenBank/DDBJ databases">
        <title>Spiribacter halobius sp. nov., a moderately halophilic bacterium isolated from marine solar saltern.</title>
        <authorList>
            <person name="Zheng W.-S."/>
            <person name="Lu D.-C."/>
            <person name="Du Z.-J."/>
        </authorList>
    </citation>
    <scope>NUCLEOTIDE SEQUENCE [LARGE SCALE GENOMIC DNA]</scope>
    <source>
        <strain evidence="5 6">E85</strain>
    </source>
</reference>
<dbReference type="GO" id="GO:0003700">
    <property type="term" value="F:DNA-binding transcription factor activity"/>
    <property type="evidence" value="ECO:0007669"/>
    <property type="project" value="InterPro"/>
</dbReference>
<dbReference type="SUPFAM" id="SSF46785">
    <property type="entry name" value="Winged helix' DNA-binding domain"/>
    <property type="match status" value="1"/>
</dbReference>
<dbReference type="CDD" id="cd07377">
    <property type="entry name" value="WHTH_GntR"/>
    <property type="match status" value="1"/>
</dbReference>
<organism evidence="5 6">
    <name type="scientific">Sediminicurvatus halobius</name>
    <dbReference type="NCBI Taxonomy" id="2182432"/>
    <lineage>
        <taxon>Bacteria</taxon>
        <taxon>Pseudomonadati</taxon>
        <taxon>Pseudomonadota</taxon>
        <taxon>Gammaproteobacteria</taxon>
        <taxon>Chromatiales</taxon>
        <taxon>Ectothiorhodospiraceae</taxon>
        <taxon>Sediminicurvatus</taxon>
    </lineage>
</organism>
<dbReference type="InterPro" id="IPR008920">
    <property type="entry name" value="TF_FadR/GntR_C"/>
</dbReference>
<dbReference type="SMART" id="SM00345">
    <property type="entry name" value="HTH_GNTR"/>
    <property type="match status" value="1"/>
</dbReference>
<dbReference type="Gene3D" id="1.20.120.530">
    <property type="entry name" value="GntR ligand-binding domain-like"/>
    <property type="match status" value="1"/>
</dbReference>
<protein>
    <recommendedName>
        <fullName evidence="4">HTH gntR-type domain-containing protein</fullName>
    </recommendedName>
</protein>
<keyword evidence="6" id="KW-1185">Reference proteome</keyword>
<gene>
    <name evidence="5" type="ORF">DEM34_16005</name>
</gene>
<evidence type="ECO:0000313" key="6">
    <source>
        <dbReference type="Proteomes" id="UP000245474"/>
    </source>
</evidence>
<dbReference type="PANTHER" id="PTHR43537">
    <property type="entry name" value="TRANSCRIPTIONAL REGULATOR, GNTR FAMILY"/>
    <property type="match status" value="1"/>
</dbReference>
<keyword evidence="1" id="KW-0805">Transcription regulation</keyword>
<dbReference type="Pfam" id="PF00392">
    <property type="entry name" value="GntR"/>
    <property type="match status" value="1"/>
</dbReference>
<dbReference type="SMART" id="SM00895">
    <property type="entry name" value="FCD"/>
    <property type="match status" value="1"/>
</dbReference>
<dbReference type="PROSITE" id="PS50949">
    <property type="entry name" value="HTH_GNTR"/>
    <property type="match status" value="1"/>
</dbReference>
<keyword evidence="2" id="KW-0238">DNA-binding</keyword>
<dbReference type="AlphaFoldDB" id="A0A2U2MXD7"/>
<dbReference type="InterPro" id="IPR011711">
    <property type="entry name" value="GntR_C"/>
</dbReference>
<dbReference type="OrthoDB" id="6627771at2"/>
<evidence type="ECO:0000313" key="5">
    <source>
        <dbReference type="EMBL" id="PWG61531.1"/>
    </source>
</evidence>
<name>A0A2U2MXD7_9GAMM</name>
<dbReference type="InterPro" id="IPR036388">
    <property type="entry name" value="WH-like_DNA-bd_sf"/>
</dbReference>
<evidence type="ECO:0000256" key="1">
    <source>
        <dbReference type="ARBA" id="ARBA00023015"/>
    </source>
</evidence>
<dbReference type="RefSeq" id="WP_109679843.1">
    <property type="nucleotide sequence ID" value="NZ_CP086615.1"/>
</dbReference>
<dbReference type="PRINTS" id="PR00035">
    <property type="entry name" value="HTHGNTR"/>
</dbReference>
<keyword evidence="3" id="KW-0804">Transcription</keyword>
<dbReference type="Pfam" id="PF07729">
    <property type="entry name" value="FCD"/>
    <property type="match status" value="1"/>
</dbReference>
<dbReference type="EMBL" id="QFFI01000032">
    <property type="protein sequence ID" value="PWG61531.1"/>
    <property type="molecule type" value="Genomic_DNA"/>
</dbReference>